<protein>
    <recommendedName>
        <fullName evidence="2">Oligopeptide transport permease C-like N-terminal domain-containing protein</fullName>
    </recommendedName>
</protein>
<dbReference type="InterPro" id="IPR025966">
    <property type="entry name" value="OppC_N"/>
</dbReference>
<organism evidence="3">
    <name type="scientific">marine sediment metagenome</name>
    <dbReference type="NCBI Taxonomy" id="412755"/>
    <lineage>
        <taxon>unclassified sequences</taxon>
        <taxon>metagenomes</taxon>
        <taxon>ecological metagenomes</taxon>
    </lineage>
</organism>
<evidence type="ECO:0000256" key="1">
    <source>
        <dbReference type="SAM" id="Phobius"/>
    </source>
</evidence>
<dbReference type="PANTHER" id="PTHR43839:SF1">
    <property type="entry name" value="OPPC IN A BINDING PROTEIN-DEPENDENT TRANSPORT SYSTEM"/>
    <property type="match status" value="1"/>
</dbReference>
<feature type="non-terminal residue" evidence="3">
    <location>
        <position position="102"/>
    </location>
</feature>
<keyword evidence="1" id="KW-0812">Transmembrane</keyword>
<feature type="transmembrane region" description="Helical" evidence="1">
    <location>
        <begin position="21"/>
        <end position="43"/>
    </location>
</feature>
<comment type="caution">
    <text evidence="3">The sequence shown here is derived from an EMBL/GenBank/DDBJ whole genome shotgun (WGS) entry which is preliminary data.</text>
</comment>
<dbReference type="GO" id="GO:0005886">
    <property type="term" value="C:plasma membrane"/>
    <property type="evidence" value="ECO:0007669"/>
    <property type="project" value="UniProtKB-SubCell"/>
</dbReference>
<name>A0A0F8XY60_9ZZZZ</name>
<sequence>MRAWDRFKKSYLLYSFKRDPIAIISFSVLSVFVIISILAPVVAPYNTYDSSTFDIMDGETPPAWMEGGSKTFILGTDIQGRDLLSTMIYGLRVSLLIGVGAV</sequence>
<dbReference type="EMBL" id="LAZR01060176">
    <property type="protein sequence ID" value="KKK66230.1"/>
    <property type="molecule type" value="Genomic_DNA"/>
</dbReference>
<keyword evidence="1" id="KW-0472">Membrane</keyword>
<gene>
    <name evidence="3" type="ORF">LCGC14_2966200</name>
</gene>
<dbReference type="PANTHER" id="PTHR43839">
    <property type="entry name" value="OPPC IN A BINDING PROTEIN-DEPENDENT TRANSPORT SYSTEM"/>
    <property type="match status" value="1"/>
</dbReference>
<feature type="domain" description="Oligopeptide transport permease C-like N-terminal" evidence="2">
    <location>
        <begin position="14"/>
        <end position="50"/>
    </location>
</feature>
<reference evidence="3" key="1">
    <citation type="journal article" date="2015" name="Nature">
        <title>Complex archaea that bridge the gap between prokaryotes and eukaryotes.</title>
        <authorList>
            <person name="Spang A."/>
            <person name="Saw J.H."/>
            <person name="Jorgensen S.L."/>
            <person name="Zaremba-Niedzwiedzka K."/>
            <person name="Martijn J."/>
            <person name="Lind A.E."/>
            <person name="van Eijk R."/>
            <person name="Schleper C."/>
            <person name="Guy L."/>
            <person name="Ettema T.J."/>
        </authorList>
    </citation>
    <scope>NUCLEOTIDE SEQUENCE</scope>
</reference>
<dbReference type="Pfam" id="PF12911">
    <property type="entry name" value="OppC_N"/>
    <property type="match status" value="1"/>
</dbReference>
<evidence type="ECO:0000259" key="2">
    <source>
        <dbReference type="Pfam" id="PF12911"/>
    </source>
</evidence>
<dbReference type="AlphaFoldDB" id="A0A0F8XY60"/>
<evidence type="ECO:0000313" key="3">
    <source>
        <dbReference type="EMBL" id="KKK66230.1"/>
    </source>
</evidence>
<accession>A0A0F8XY60</accession>
<proteinExistence type="predicted"/>
<keyword evidence="1" id="KW-1133">Transmembrane helix</keyword>